<organism evidence="1 2">
    <name type="scientific">Pseudoalteromonas phage RIO-1</name>
    <dbReference type="NCBI Taxonomy" id="1316739"/>
    <lineage>
        <taxon>Viruses</taxon>
        <taxon>Duplodnaviria</taxon>
        <taxon>Heunggongvirae</taxon>
        <taxon>Uroviricota</taxon>
        <taxon>Caudoviricetes</taxon>
        <taxon>Zobellviridae</taxon>
        <taxon>Melvirus</taxon>
        <taxon>Melvirus orientalis</taxon>
    </lineage>
</organism>
<name>R4JGU3_9CAUD</name>
<proteinExistence type="predicted"/>
<evidence type="ECO:0000313" key="2">
    <source>
        <dbReference type="Proteomes" id="UP000013564"/>
    </source>
</evidence>
<dbReference type="Proteomes" id="UP000013564">
    <property type="component" value="Segment"/>
</dbReference>
<keyword evidence="2" id="KW-1185">Reference proteome</keyword>
<gene>
    <name evidence="1" type="ORF">RIO-1_17</name>
</gene>
<protein>
    <submittedName>
        <fullName evidence="1">Uncharacterized protein</fullName>
    </submittedName>
</protein>
<evidence type="ECO:0000313" key="1">
    <source>
        <dbReference type="EMBL" id="AGK87031.1"/>
    </source>
</evidence>
<dbReference type="RefSeq" id="YP_008051087.1">
    <property type="nucleotide sequence ID" value="NC_021300.1"/>
</dbReference>
<dbReference type="KEGG" id="vg:16207415"/>
<reference evidence="1 2" key="1">
    <citation type="journal article" date="2013" name="J. Virol.">
        <title>Morphology, Physiological Characteristics, and Complete Sequence of Marine Bacteriophage RIO-1 Infecting Pseudoalteromonas marina.</title>
        <authorList>
            <person name="Hardies S.C."/>
            <person name="Hwang Y.J."/>
            <person name="Hwang C.Y."/>
            <person name="Jang G.I."/>
            <person name="Cho B.C."/>
        </authorList>
    </citation>
    <scope>NUCLEOTIDE SEQUENCE [LARGE SCALE GENOMIC DNA]</scope>
</reference>
<sequence length="46" mass="5198">MFENLYDKHPPPEDDITTSKEVAEAVSNVLAKVYGGKPEDFLEEED</sequence>
<accession>R4JGU3</accession>
<dbReference type="GeneID" id="16207415"/>
<dbReference type="EMBL" id="KC751414">
    <property type="protein sequence ID" value="AGK87031.1"/>
    <property type="molecule type" value="Genomic_DNA"/>
</dbReference>